<protein>
    <submittedName>
        <fullName evidence="1">Uncharacterized protein</fullName>
    </submittedName>
</protein>
<gene>
    <name evidence="1" type="ORF">BPAE_0086g00020</name>
</gene>
<keyword evidence="2" id="KW-1185">Reference proteome</keyword>
<sequence>MSCHQILYMLDGHQVTKTKIRRGNFDEGIEKNGESIDTVIVEMNQGPEGPMEKLKRNVIQSTEVYHKNRQLRNAASHAPTCMSG</sequence>
<comment type="caution">
    <text evidence="1">The sequence shown here is derived from an EMBL/GenBank/DDBJ whole genome shotgun (WGS) entry which is preliminary data.</text>
</comment>
<dbReference type="EMBL" id="PQXI01000086">
    <property type="protein sequence ID" value="TGO25138.1"/>
    <property type="molecule type" value="Genomic_DNA"/>
</dbReference>
<dbReference type="Proteomes" id="UP000297910">
    <property type="component" value="Unassembled WGS sequence"/>
</dbReference>
<name>A0A4Z1FNP7_9HELO</name>
<accession>A0A4Z1FNP7</accession>
<reference evidence="1 2" key="1">
    <citation type="submission" date="2017-12" db="EMBL/GenBank/DDBJ databases">
        <title>Comparative genomics of Botrytis spp.</title>
        <authorList>
            <person name="Valero-Jimenez C.A."/>
            <person name="Tapia P."/>
            <person name="Veloso J."/>
            <person name="Silva-Moreno E."/>
            <person name="Staats M."/>
            <person name="Valdes J.H."/>
            <person name="Van Kan J.A.L."/>
        </authorList>
    </citation>
    <scope>NUCLEOTIDE SEQUENCE [LARGE SCALE GENOMIC DNA]</scope>
    <source>
        <strain evidence="1 2">Bp0003</strain>
    </source>
</reference>
<dbReference type="AlphaFoldDB" id="A0A4Z1FNP7"/>
<proteinExistence type="predicted"/>
<organism evidence="1 2">
    <name type="scientific">Botrytis paeoniae</name>
    <dbReference type="NCBI Taxonomy" id="278948"/>
    <lineage>
        <taxon>Eukaryota</taxon>
        <taxon>Fungi</taxon>
        <taxon>Dikarya</taxon>
        <taxon>Ascomycota</taxon>
        <taxon>Pezizomycotina</taxon>
        <taxon>Leotiomycetes</taxon>
        <taxon>Helotiales</taxon>
        <taxon>Sclerotiniaceae</taxon>
        <taxon>Botrytis</taxon>
    </lineage>
</organism>
<evidence type="ECO:0000313" key="2">
    <source>
        <dbReference type="Proteomes" id="UP000297910"/>
    </source>
</evidence>
<evidence type="ECO:0000313" key="1">
    <source>
        <dbReference type="EMBL" id="TGO25138.1"/>
    </source>
</evidence>